<evidence type="ECO:0000256" key="3">
    <source>
        <dbReference type="ARBA" id="ARBA00022475"/>
    </source>
</evidence>
<dbReference type="GO" id="GO:0005886">
    <property type="term" value="C:plasma membrane"/>
    <property type="evidence" value="ECO:0007669"/>
    <property type="project" value="UniProtKB-SubCell"/>
</dbReference>
<evidence type="ECO:0000256" key="2">
    <source>
        <dbReference type="ARBA" id="ARBA00022448"/>
    </source>
</evidence>
<reference evidence="9 10" key="1">
    <citation type="journal article" date="2014" name="Nature">
        <title>An environmental bacterial taxon with a large and distinct metabolic repertoire.</title>
        <authorList>
            <person name="Wilson M.C."/>
            <person name="Mori T."/>
            <person name="Ruckert C."/>
            <person name="Uria A.R."/>
            <person name="Helf M.J."/>
            <person name="Takada K."/>
            <person name="Gernert C."/>
            <person name="Steffens U.A."/>
            <person name="Heycke N."/>
            <person name="Schmitt S."/>
            <person name="Rinke C."/>
            <person name="Helfrich E.J."/>
            <person name="Brachmann A.O."/>
            <person name="Gurgui C."/>
            <person name="Wakimoto T."/>
            <person name="Kracht M."/>
            <person name="Crusemann M."/>
            <person name="Hentschel U."/>
            <person name="Abe I."/>
            <person name="Matsunaga S."/>
            <person name="Kalinowski J."/>
            <person name="Takeyama H."/>
            <person name="Piel J."/>
        </authorList>
    </citation>
    <scope>NUCLEOTIDE SEQUENCE [LARGE SCALE GENOMIC DNA]</scope>
    <source>
        <strain evidence="10">TSY2</strain>
    </source>
</reference>
<dbReference type="CDD" id="cd06261">
    <property type="entry name" value="TM_PBP2"/>
    <property type="match status" value="1"/>
</dbReference>
<evidence type="ECO:0000313" key="10">
    <source>
        <dbReference type="Proteomes" id="UP000019140"/>
    </source>
</evidence>
<dbReference type="Pfam" id="PF00528">
    <property type="entry name" value="BPD_transp_1"/>
    <property type="match status" value="1"/>
</dbReference>
<evidence type="ECO:0000256" key="7">
    <source>
        <dbReference type="RuleBase" id="RU363032"/>
    </source>
</evidence>
<dbReference type="SUPFAM" id="SSF161098">
    <property type="entry name" value="MetI-like"/>
    <property type="match status" value="1"/>
</dbReference>
<dbReference type="PROSITE" id="PS50928">
    <property type="entry name" value="ABC_TM1"/>
    <property type="match status" value="1"/>
</dbReference>
<dbReference type="InterPro" id="IPR035906">
    <property type="entry name" value="MetI-like_sf"/>
</dbReference>
<dbReference type="InterPro" id="IPR000515">
    <property type="entry name" value="MetI-like"/>
</dbReference>
<proteinExistence type="inferred from homology"/>
<dbReference type="EMBL" id="AZHX01000002">
    <property type="protein sequence ID" value="ETX09344.1"/>
    <property type="molecule type" value="Genomic_DNA"/>
</dbReference>
<dbReference type="GO" id="GO:0055085">
    <property type="term" value="P:transmembrane transport"/>
    <property type="evidence" value="ECO:0007669"/>
    <property type="project" value="InterPro"/>
</dbReference>
<evidence type="ECO:0000256" key="5">
    <source>
        <dbReference type="ARBA" id="ARBA00022989"/>
    </source>
</evidence>
<dbReference type="Proteomes" id="UP000019140">
    <property type="component" value="Unassembled WGS sequence"/>
</dbReference>
<keyword evidence="5 7" id="KW-1133">Transmembrane helix</keyword>
<dbReference type="PANTHER" id="PTHR43386:SF1">
    <property type="entry name" value="D,D-DIPEPTIDE TRANSPORT SYSTEM PERMEASE PROTEIN DDPC-RELATED"/>
    <property type="match status" value="1"/>
</dbReference>
<feature type="transmembrane region" description="Helical" evidence="7">
    <location>
        <begin position="36"/>
        <end position="61"/>
    </location>
</feature>
<evidence type="ECO:0000259" key="8">
    <source>
        <dbReference type="PROSITE" id="PS50928"/>
    </source>
</evidence>
<dbReference type="Gene3D" id="1.10.3720.10">
    <property type="entry name" value="MetI-like"/>
    <property type="match status" value="1"/>
</dbReference>
<gene>
    <name evidence="9" type="ORF">ETSY2_00115</name>
</gene>
<name>W4MGB8_9BACT</name>
<organism evidence="9 10">
    <name type="scientific">Candidatus Entotheonella gemina</name>
    <dbReference type="NCBI Taxonomy" id="1429439"/>
    <lineage>
        <taxon>Bacteria</taxon>
        <taxon>Pseudomonadati</taxon>
        <taxon>Nitrospinota/Tectimicrobiota group</taxon>
        <taxon>Candidatus Tectimicrobiota</taxon>
        <taxon>Candidatus Entotheonellia</taxon>
        <taxon>Candidatus Entotheonellales</taxon>
        <taxon>Candidatus Entotheonellaceae</taxon>
        <taxon>Candidatus Entotheonella</taxon>
    </lineage>
</organism>
<feature type="transmembrane region" description="Helical" evidence="7">
    <location>
        <begin position="81"/>
        <end position="103"/>
    </location>
</feature>
<comment type="caution">
    <text evidence="9">The sequence shown here is derived from an EMBL/GenBank/DDBJ whole genome shotgun (WGS) entry which is preliminary data.</text>
</comment>
<keyword evidence="2 7" id="KW-0813">Transport</keyword>
<feature type="domain" description="ABC transmembrane type-1" evidence="8">
    <location>
        <begin position="1"/>
        <end position="104"/>
    </location>
</feature>
<evidence type="ECO:0000256" key="1">
    <source>
        <dbReference type="ARBA" id="ARBA00004651"/>
    </source>
</evidence>
<accession>W4MGB8</accession>
<keyword evidence="4 7" id="KW-0812">Transmembrane</keyword>
<dbReference type="PANTHER" id="PTHR43386">
    <property type="entry name" value="OLIGOPEPTIDE TRANSPORT SYSTEM PERMEASE PROTEIN APPC"/>
    <property type="match status" value="1"/>
</dbReference>
<sequence length="122" mass="12890">MTVYLYPVYVEAARAAGASSWRTVTRHVLPNAVPPLIVMASINAAIAITAEAGLSFLGLGVQPPTPTWGTVISDGRDFVRTNPWICMSAGAAIMVTVMALNLLGDALRDLLDPSLRGALRNV</sequence>
<evidence type="ECO:0000313" key="9">
    <source>
        <dbReference type="EMBL" id="ETX09344.1"/>
    </source>
</evidence>
<comment type="similarity">
    <text evidence="7">Belongs to the binding-protein-dependent transport system permease family.</text>
</comment>
<comment type="subcellular location">
    <subcellularLocation>
        <location evidence="1 7">Cell membrane</location>
        <topology evidence="1 7">Multi-pass membrane protein</topology>
    </subcellularLocation>
</comment>
<dbReference type="AlphaFoldDB" id="W4MGB8"/>
<evidence type="ECO:0000256" key="6">
    <source>
        <dbReference type="ARBA" id="ARBA00023136"/>
    </source>
</evidence>
<evidence type="ECO:0000256" key="4">
    <source>
        <dbReference type="ARBA" id="ARBA00022692"/>
    </source>
</evidence>
<dbReference type="HOGENOM" id="CLU_028518_8_2_7"/>
<keyword evidence="3" id="KW-1003">Cell membrane</keyword>
<keyword evidence="10" id="KW-1185">Reference proteome</keyword>
<keyword evidence="6 7" id="KW-0472">Membrane</keyword>
<protein>
    <recommendedName>
        <fullName evidence="8">ABC transmembrane type-1 domain-containing protein</fullName>
    </recommendedName>
</protein>
<dbReference type="InterPro" id="IPR050366">
    <property type="entry name" value="BP-dependent_transpt_permease"/>
</dbReference>